<reference evidence="5 6" key="1">
    <citation type="submission" date="2020-01" db="EMBL/GenBank/DDBJ databases">
        <title>Paenibacillus soybeanensis sp. nov. isolated from the nodules of soybean (Glycine max(L.) Merr).</title>
        <authorList>
            <person name="Wang H."/>
        </authorList>
    </citation>
    <scope>NUCLEOTIDE SEQUENCE [LARGE SCALE GENOMIC DNA]</scope>
    <source>
        <strain evidence="5 6">T1</strain>
    </source>
</reference>
<organism evidence="5 6">
    <name type="scientific">Paenibacillus glycinis</name>
    <dbReference type="NCBI Taxonomy" id="2697035"/>
    <lineage>
        <taxon>Bacteria</taxon>
        <taxon>Bacillati</taxon>
        <taxon>Bacillota</taxon>
        <taxon>Bacilli</taxon>
        <taxon>Bacillales</taxon>
        <taxon>Paenibacillaceae</taxon>
        <taxon>Paenibacillus</taxon>
    </lineage>
</organism>
<dbReference type="Gene3D" id="3.30.390.10">
    <property type="entry name" value="Enolase-like, N-terminal domain"/>
    <property type="match status" value="1"/>
</dbReference>
<dbReference type="Pfam" id="PF13378">
    <property type="entry name" value="MR_MLE_C"/>
    <property type="match status" value="1"/>
</dbReference>
<sequence>MSNLTIRDVNVILTAPEGINLVVVKIETSEPGLYGLGCATFTQRYLAVATAIEQYLKPFLIGKDPHRIEDIWQSAMVSSYWRNGPVLNNALSGVDMALWDIKGKSAGLPVYQLLGGKCREAAAVYRHADGRDEHEVEDNVRKYMEQGIHYIRCQMGGYGGRGHQLRQPENPLPGAYFDPNAYARSVPRLFGHVRNAVGWEVELLHDIHERLVPIEAIRLAKQLEPYRLFFLEDPLAPEQLDWFETMRGQTATPIAMGELFTHPREWTPLIAGRLIDFIRCHISAIGGLTPAKKLASLCEAFSVRTAWHGPGDVSPVGHAANLHLDVSSINFGIQEWYGFSERIQEVFPGCPQLRNGFAYPNDKPGLGIDLDEKKAADYPCDNRLPAWTLARTPDGTSVRP</sequence>
<dbReference type="InterPro" id="IPR034593">
    <property type="entry name" value="DgoD-like"/>
</dbReference>
<dbReference type="InterPro" id="IPR029065">
    <property type="entry name" value="Enolase_C-like"/>
</dbReference>
<dbReference type="PANTHER" id="PTHR48080:SF6">
    <property type="entry name" value="STARVATION-SENSING PROTEIN RSPA"/>
    <property type="match status" value="1"/>
</dbReference>
<proteinExistence type="inferred from homology"/>
<accession>A0ABW9XI84</accession>
<dbReference type="Proteomes" id="UP000665561">
    <property type="component" value="Unassembled WGS sequence"/>
</dbReference>
<dbReference type="RefSeq" id="WP_161740092.1">
    <property type="nucleotide sequence ID" value="NZ_JAAAMV010000001.1"/>
</dbReference>
<comment type="caution">
    <text evidence="5">The sequence shown here is derived from an EMBL/GenBank/DDBJ whole genome shotgun (WGS) entry which is preliminary data.</text>
</comment>
<dbReference type="PROSITE" id="PS00909">
    <property type="entry name" value="MR_MLE_2"/>
    <property type="match status" value="1"/>
</dbReference>
<dbReference type="InterPro" id="IPR029017">
    <property type="entry name" value="Enolase-like_N"/>
</dbReference>
<dbReference type="PROSITE" id="PS00908">
    <property type="entry name" value="MR_MLE_1"/>
    <property type="match status" value="1"/>
</dbReference>
<dbReference type="InterPro" id="IPR013342">
    <property type="entry name" value="Mandelate_racemase_C"/>
</dbReference>
<comment type="similarity">
    <text evidence="2">Belongs to the mandelate racemase/muconate lactonizing enzyme family. GalD subfamily.</text>
</comment>
<dbReference type="SUPFAM" id="SSF54826">
    <property type="entry name" value="Enolase N-terminal domain-like"/>
    <property type="match status" value="1"/>
</dbReference>
<dbReference type="EMBL" id="JAAAMV010000001">
    <property type="protein sequence ID" value="NBD22322.1"/>
    <property type="molecule type" value="Genomic_DNA"/>
</dbReference>
<feature type="domain" description="Mandelate racemase/muconate lactonizing enzyme C-terminal" evidence="4">
    <location>
        <begin position="133"/>
        <end position="253"/>
    </location>
</feature>
<dbReference type="SUPFAM" id="SSF51604">
    <property type="entry name" value="Enolase C-terminal domain-like"/>
    <property type="match status" value="1"/>
</dbReference>
<evidence type="ECO:0000256" key="2">
    <source>
        <dbReference type="ARBA" id="ARBA00010339"/>
    </source>
</evidence>
<dbReference type="InterPro" id="IPR036849">
    <property type="entry name" value="Enolase-like_C_sf"/>
</dbReference>
<keyword evidence="3" id="KW-0479">Metal-binding</keyword>
<evidence type="ECO:0000256" key="3">
    <source>
        <dbReference type="ARBA" id="ARBA00022723"/>
    </source>
</evidence>
<name>A0ABW9XI84_9BACL</name>
<protein>
    <submittedName>
        <fullName evidence="5">Starvation-sensing protein RspA</fullName>
    </submittedName>
</protein>
<evidence type="ECO:0000313" key="5">
    <source>
        <dbReference type="EMBL" id="NBD22322.1"/>
    </source>
</evidence>
<evidence type="ECO:0000313" key="6">
    <source>
        <dbReference type="Proteomes" id="UP000665561"/>
    </source>
</evidence>
<evidence type="ECO:0000256" key="1">
    <source>
        <dbReference type="ARBA" id="ARBA00003553"/>
    </source>
</evidence>
<dbReference type="Pfam" id="PF02746">
    <property type="entry name" value="MR_MLE_N"/>
    <property type="match status" value="1"/>
</dbReference>
<comment type="function">
    <text evidence="1">Has no detectable activity with D-mannonate and with a panel of 70 other acid sugars (in vitro), in spite of the conservation of the residues that are expected to be important for catalytic activity and cofactor binding. May have evolved a divergent function.</text>
</comment>
<evidence type="ECO:0000259" key="4">
    <source>
        <dbReference type="SMART" id="SM00922"/>
    </source>
</evidence>
<dbReference type="PANTHER" id="PTHR48080">
    <property type="entry name" value="D-GALACTONATE DEHYDRATASE-RELATED"/>
    <property type="match status" value="1"/>
</dbReference>
<dbReference type="InterPro" id="IPR013341">
    <property type="entry name" value="Mandelate_racemase_N_dom"/>
</dbReference>
<dbReference type="InterPro" id="IPR018110">
    <property type="entry name" value="Mandel_Rmase/mucon_lact_enz_CS"/>
</dbReference>
<dbReference type="SMART" id="SM00922">
    <property type="entry name" value="MR_MLE"/>
    <property type="match status" value="1"/>
</dbReference>
<keyword evidence="6" id="KW-1185">Reference proteome</keyword>
<gene>
    <name evidence="5" type="ORF">GT019_00400</name>
</gene>
<dbReference type="Gene3D" id="3.20.20.120">
    <property type="entry name" value="Enolase-like C-terminal domain"/>
    <property type="match status" value="1"/>
</dbReference>